<dbReference type="RefSeq" id="WP_195900581.1">
    <property type="nucleotide sequence ID" value="NZ_JADOGI010000171.1"/>
</dbReference>
<evidence type="ECO:0000313" key="2">
    <source>
        <dbReference type="EMBL" id="MBF8191673.1"/>
    </source>
</evidence>
<accession>A0A931AJJ5</accession>
<dbReference type="AlphaFoldDB" id="A0A931AJJ5"/>
<reference evidence="2" key="1">
    <citation type="submission" date="2020-11" db="EMBL/GenBank/DDBJ databases">
        <title>Whole-genome analyses of Nonomuraea sp. K274.</title>
        <authorList>
            <person name="Veyisoglu A."/>
        </authorList>
    </citation>
    <scope>NUCLEOTIDE SEQUENCE</scope>
    <source>
        <strain evidence="2">K274</strain>
    </source>
</reference>
<keyword evidence="3" id="KW-1185">Reference proteome</keyword>
<organism evidence="2 3">
    <name type="scientific">Nonomuraea cypriaca</name>
    <dbReference type="NCBI Taxonomy" id="1187855"/>
    <lineage>
        <taxon>Bacteria</taxon>
        <taxon>Bacillati</taxon>
        <taxon>Actinomycetota</taxon>
        <taxon>Actinomycetes</taxon>
        <taxon>Streptosporangiales</taxon>
        <taxon>Streptosporangiaceae</taxon>
        <taxon>Nonomuraea</taxon>
    </lineage>
</organism>
<evidence type="ECO:0000256" key="1">
    <source>
        <dbReference type="SAM" id="MobiDB-lite"/>
    </source>
</evidence>
<dbReference type="Proteomes" id="UP000605361">
    <property type="component" value="Unassembled WGS sequence"/>
</dbReference>
<name>A0A931AJJ5_9ACTN</name>
<gene>
    <name evidence="2" type="ORF">ITP53_39465</name>
</gene>
<protein>
    <submittedName>
        <fullName evidence="2">Uncharacterized protein</fullName>
    </submittedName>
</protein>
<proteinExistence type="predicted"/>
<evidence type="ECO:0000313" key="3">
    <source>
        <dbReference type="Proteomes" id="UP000605361"/>
    </source>
</evidence>
<dbReference type="EMBL" id="JADOGI010000171">
    <property type="protein sequence ID" value="MBF8191673.1"/>
    <property type="molecule type" value="Genomic_DNA"/>
</dbReference>
<feature type="region of interest" description="Disordered" evidence="1">
    <location>
        <begin position="1"/>
        <end position="30"/>
    </location>
</feature>
<sequence>MTSASIPPRSGRGPLPSTEAPFEESKILAPAGLIATREEKEAMARSGT</sequence>
<comment type="caution">
    <text evidence="2">The sequence shown here is derived from an EMBL/GenBank/DDBJ whole genome shotgun (WGS) entry which is preliminary data.</text>
</comment>